<dbReference type="Proteomes" id="UP000785679">
    <property type="component" value="Unassembled WGS sequence"/>
</dbReference>
<organism evidence="1 2">
    <name type="scientific">Halteria grandinella</name>
    <dbReference type="NCBI Taxonomy" id="5974"/>
    <lineage>
        <taxon>Eukaryota</taxon>
        <taxon>Sar</taxon>
        <taxon>Alveolata</taxon>
        <taxon>Ciliophora</taxon>
        <taxon>Intramacronucleata</taxon>
        <taxon>Spirotrichea</taxon>
        <taxon>Stichotrichia</taxon>
        <taxon>Sporadotrichida</taxon>
        <taxon>Halteriidae</taxon>
        <taxon>Halteria</taxon>
    </lineage>
</organism>
<reference evidence="1" key="1">
    <citation type="submission" date="2019-06" db="EMBL/GenBank/DDBJ databases">
        <authorList>
            <person name="Zheng W."/>
        </authorList>
    </citation>
    <scope>NUCLEOTIDE SEQUENCE</scope>
    <source>
        <strain evidence="1">QDHG01</strain>
    </source>
</reference>
<name>A0A8J8NKT3_HALGN</name>
<keyword evidence="2" id="KW-1185">Reference proteome</keyword>
<protein>
    <submittedName>
        <fullName evidence="1">Uncharacterized protein</fullName>
    </submittedName>
</protein>
<sequence length="261" mass="30463">MYKKKSAYTTKQAPQPTSHQSLQLQQIQHILATLSPHLNPRKLKPFDYSTSSPQYSDSYLFKYGYFYGDSQCALSQLDYALIESYYTEKIEVFWSNLDAREKWEAYHFSVRVTFVKKEEPQSEGQRVYVYAQIVREGLQVYIRQQIADNNPYIEQDDLHNLKAKGFLRFIPNEYFPCQPIHDARYFLTCLINCKELSGYGGQKHCVSFVIWVVEEFSEAKVIWIGSKLETERILAKYKGKSVIGIGWKFVIAKRGGLVQNE</sequence>
<dbReference type="AlphaFoldDB" id="A0A8J8NKT3"/>
<comment type="caution">
    <text evidence="1">The sequence shown here is derived from an EMBL/GenBank/DDBJ whole genome shotgun (WGS) entry which is preliminary data.</text>
</comment>
<accession>A0A8J8NKT3</accession>
<evidence type="ECO:0000313" key="2">
    <source>
        <dbReference type="Proteomes" id="UP000785679"/>
    </source>
</evidence>
<dbReference type="EMBL" id="RRYP01013840">
    <property type="protein sequence ID" value="TNV76299.1"/>
    <property type="molecule type" value="Genomic_DNA"/>
</dbReference>
<gene>
    <name evidence="1" type="ORF">FGO68_gene198</name>
</gene>
<evidence type="ECO:0000313" key="1">
    <source>
        <dbReference type="EMBL" id="TNV76299.1"/>
    </source>
</evidence>
<proteinExistence type="predicted"/>